<keyword evidence="3" id="KW-1185">Reference proteome</keyword>
<name>A0A6G1KQC0_9PLEO</name>
<gene>
    <name evidence="2" type="ORF">K504DRAFT_486850</name>
</gene>
<dbReference type="OrthoDB" id="4072826at2759"/>
<dbReference type="Pfam" id="PF13302">
    <property type="entry name" value="Acetyltransf_3"/>
    <property type="match status" value="1"/>
</dbReference>
<dbReference type="SUPFAM" id="SSF55729">
    <property type="entry name" value="Acyl-CoA N-acyltransferases (Nat)"/>
    <property type="match status" value="1"/>
</dbReference>
<dbReference type="InterPro" id="IPR016181">
    <property type="entry name" value="Acyl_CoA_acyltransferase"/>
</dbReference>
<evidence type="ECO:0000313" key="2">
    <source>
        <dbReference type="EMBL" id="KAF2715096.1"/>
    </source>
</evidence>
<proteinExistence type="predicted"/>
<dbReference type="EMBL" id="MU005764">
    <property type="protein sequence ID" value="KAF2715096.1"/>
    <property type="molecule type" value="Genomic_DNA"/>
</dbReference>
<organism evidence="2 3">
    <name type="scientific">Pleomassaria siparia CBS 279.74</name>
    <dbReference type="NCBI Taxonomy" id="1314801"/>
    <lineage>
        <taxon>Eukaryota</taxon>
        <taxon>Fungi</taxon>
        <taxon>Dikarya</taxon>
        <taxon>Ascomycota</taxon>
        <taxon>Pezizomycotina</taxon>
        <taxon>Dothideomycetes</taxon>
        <taxon>Pleosporomycetidae</taxon>
        <taxon>Pleosporales</taxon>
        <taxon>Pleomassariaceae</taxon>
        <taxon>Pleomassaria</taxon>
    </lineage>
</organism>
<evidence type="ECO:0000259" key="1">
    <source>
        <dbReference type="Pfam" id="PF13302"/>
    </source>
</evidence>
<accession>A0A6G1KQC0</accession>
<dbReference type="AlphaFoldDB" id="A0A6G1KQC0"/>
<feature type="domain" description="N-acetyltransferase" evidence="1">
    <location>
        <begin position="23"/>
        <end position="200"/>
    </location>
</feature>
<reference evidence="2" key="1">
    <citation type="journal article" date="2020" name="Stud. Mycol.">
        <title>101 Dothideomycetes genomes: a test case for predicting lifestyles and emergence of pathogens.</title>
        <authorList>
            <person name="Haridas S."/>
            <person name="Albert R."/>
            <person name="Binder M."/>
            <person name="Bloem J."/>
            <person name="Labutti K."/>
            <person name="Salamov A."/>
            <person name="Andreopoulos B."/>
            <person name="Baker S."/>
            <person name="Barry K."/>
            <person name="Bills G."/>
            <person name="Bluhm B."/>
            <person name="Cannon C."/>
            <person name="Castanera R."/>
            <person name="Culley D."/>
            <person name="Daum C."/>
            <person name="Ezra D."/>
            <person name="Gonzalez J."/>
            <person name="Henrissat B."/>
            <person name="Kuo A."/>
            <person name="Liang C."/>
            <person name="Lipzen A."/>
            <person name="Lutzoni F."/>
            <person name="Magnuson J."/>
            <person name="Mondo S."/>
            <person name="Nolan M."/>
            <person name="Ohm R."/>
            <person name="Pangilinan J."/>
            <person name="Park H.-J."/>
            <person name="Ramirez L."/>
            <person name="Alfaro M."/>
            <person name="Sun H."/>
            <person name="Tritt A."/>
            <person name="Yoshinaga Y."/>
            <person name="Zwiers L.-H."/>
            <person name="Turgeon B."/>
            <person name="Goodwin S."/>
            <person name="Spatafora J."/>
            <person name="Crous P."/>
            <person name="Grigoriev I."/>
        </authorList>
    </citation>
    <scope>NUCLEOTIDE SEQUENCE</scope>
    <source>
        <strain evidence="2">CBS 279.74</strain>
    </source>
</reference>
<protein>
    <recommendedName>
        <fullName evidence="1">N-acetyltransferase domain-containing protein</fullName>
    </recommendedName>
</protein>
<dbReference type="PANTHER" id="PTHR43792:SF1">
    <property type="entry name" value="N-ACETYLTRANSFERASE DOMAIN-CONTAINING PROTEIN"/>
    <property type="match status" value="1"/>
</dbReference>
<dbReference type="Proteomes" id="UP000799428">
    <property type="component" value="Unassembled WGS sequence"/>
</dbReference>
<evidence type="ECO:0000313" key="3">
    <source>
        <dbReference type="Proteomes" id="UP000799428"/>
    </source>
</evidence>
<dbReference type="GO" id="GO:0016747">
    <property type="term" value="F:acyltransferase activity, transferring groups other than amino-acyl groups"/>
    <property type="evidence" value="ECO:0007669"/>
    <property type="project" value="InterPro"/>
</dbReference>
<sequence length="233" mass="26572">MEPVLFTPRLKFTLITKAPIGSKEFEWMHELRTDEKVTWWSIVGVSKSVEDTEKVVKATLPVDEVEEEGRKRRYRVVYAVHEFTDTKEQDDEVQGTDVVASRPTRLIGLVVLKTAEDGLVLQEPLVLPASSSVDTLTVELSYQFLPIAWGKGYATESVKTVFAACKRAKEFWKPWNKVYVRAIVNEGNPASLRVMAKTDMVEKGVYDWTGRIFLAGGWRERDGLHIWGMHLLE</sequence>
<dbReference type="Gene3D" id="3.40.630.30">
    <property type="match status" value="1"/>
</dbReference>
<dbReference type="PANTHER" id="PTHR43792">
    <property type="entry name" value="GNAT FAMILY, PUTATIVE (AFU_ORTHOLOGUE AFUA_3G00765)-RELATED-RELATED"/>
    <property type="match status" value="1"/>
</dbReference>
<dbReference type="InterPro" id="IPR051531">
    <property type="entry name" value="N-acetyltransferase"/>
</dbReference>
<dbReference type="InterPro" id="IPR000182">
    <property type="entry name" value="GNAT_dom"/>
</dbReference>